<dbReference type="SMART" id="SM00212">
    <property type="entry name" value="UBCc"/>
    <property type="match status" value="1"/>
</dbReference>
<dbReference type="SMART" id="SM00504">
    <property type="entry name" value="Ubox"/>
    <property type="match status" value="1"/>
</dbReference>
<dbReference type="SUPFAM" id="SSF53300">
    <property type="entry name" value="vWA-like"/>
    <property type="match status" value="1"/>
</dbReference>
<proteinExistence type="predicted"/>
<dbReference type="InterPro" id="IPR002035">
    <property type="entry name" value="VWF_A"/>
</dbReference>
<dbReference type="CDD" id="cd16655">
    <property type="entry name" value="RING-Ubox_WDSUB1-like"/>
    <property type="match status" value="1"/>
</dbReference>
<dbReference type="Gene3D" id="3.40.50.410">
    <property type="entry name" value="von Willebrand factor, type A domain"/>
    <property type="match status" value="1"/>
</dbReference>
<dbReference type="GO" id="GO:0004842">
    <property type="term" value="F:ubiquitin-protein transferase activity"/>
    <property type="evidence" value="ECO:0007669"/>
    <property type="project" value="InterPro"/>
</dbReference>
<evidence type="ECO:0000259" key="4">
    <source>
        <dbReference type="PROSITE" id="PS50127"/>
    </source>
</evidence>
<sequence>MQRYTVTIVSPGTSSERPVLLVPFEPSALVTAFVDELYKRISRRGLNIAPNTHIATLHLDSETGALIDCEDILSDVVLDPKTESVFAVFTPKAATDGSQAPQVPALDGSDTTPSLSFRIVTPATAKDRSSCPIIRMPTSSTIRQLHEKIASKLGVPSQFDESPDNHECNCNLANILAGAPSQEDSFFVVHGKSVVERLHLDHMTETSLKAALRQRFGHDFEITKRSALVGAEMHPSLASIYKKNPVAAICSKKRHTPLHARVDIDDADQKRSSILDIHTSELPIHSSCFDVTLDDAGLTDLVVDGVVDIFPVNRRTTGTNAASIGKSNIYRSRAHWEPPIAQSDRGMAMFLSTLRVFASLVQDMRHDERAQDAVLHAFDLLTQFPPALRTLHILIQGKTPSAVESAALAQAMYEVLDGFMCKFTAMIGADHTRVFEGARLFFGFVLEKGRTLKLSAGVITLPYLNSLMNLAIRDYRTNEPVMRAVQTATGLVERDLYDAFQEDHVLADSNLQTYMVKTDVSDSISRAALLSGGTTAEIVVFSSKDLISNYRYPDHGVLESGIDTGELSELSHLAELCGRNKLAVHRPSQLASAVAPCLTFDRNAHLSVYTGEQPCGEPGHSSILFRPKHGEETIDAAVIEQVMAPLLATYEADGTTVFDALGGAAVRRLQTPDEVLMVCVDCSASMRGHTDFAEVNDADVQHDHQAEPDASSLIAVEMFSRASFDEVRESLNAYEGIDDMLAIIKERDNSHRLSANQVLKILRLLLSQSIIKKSESLTNRRSHGRGHYHVRQQIAQQEADLNKLKLFFAGLKTHEAAVLDFLVYRAVSTPHDLSLKWTWSLGEGAPTSAGATNHLPTLPDDIVDIPDHLKCPISQNLMLDAVTGEDNKTYSHNAISTWLRINSNSPMTRQVMTEAALVSNQTVCDEAQSWMNGDGIIVVGEGSTGSRLTKRFRAKELDVTFDSRVGSFTRTISKTTSLKDLYKLAFRGLKAKYLVFQLSTDRYGPLSPSPEATVSSRNINDGDHITIRIAEDEPSSGAATGSTSTDQVLVKVYRSSDSMLFGFWVKRNTAQSLATIMWKYWRDTLRKNIHTIVGAKQIWTGLSSSGDNLLTGQPRDSTERLATLLNRVHCFGHLGSEKVYKEENATVDLAGPLVLKVEINQPHHPKEESGVLTRLDVLKQMFEALINRTLAYNYKTHVGLITFDTIPAMKMGISHVLENFRRSVSDMEADGDTALFDALALANDQLGEKGKVYPEAKKRIIVISDGEDTKSTNNTAADISWRLREAGIVVDSVSLGEGHNTDLRAISYVTGGYRFHPTTLTNALAICELEPFLSLTERPPVAPPSLVGGRSRPYFMGNFWREKLKASFTIANEFNFPPRKAHPNIADEFVQLHAMTARSGTVSNTGIASRSNLRTTRLINEMRAIASSAHPKYDVYVSETDMSFWKVVMSGADGSPYEKGTFLMYLHADKGYPTFAPKARFITRIKHPNVNAHGRICHSIFDRDWTSDISMATLLDSVYGLLLQPEHSDPVNTTTTLGFHHDQVEFADEVREHVRDYARQSRAWWKAELLGEEHIDDGNSDILDEDDEDDEEMDDLEDEYDDDEDLEGLDDGRDIDSDHEIPEM</sequence>
<dbReference type="Pfam" id="PF00092">
    <property type="entry name" value="VWA"/>
    <property type="match status" value="1"/>
</dbReference>
<dbReference type="SUPFAM" id="SSF57850">
    <property type="entry name" value="RING/U-box"/>
    <property type="match status" value="1"/>
</dbReference>
<feature type="compositionally biased region" description="Acidic residues" evidence="3">
    <location>
        <begin position="1578"/>
        <end position="1609"/>
    </location>
</feature>
<dbReference type="Pfam" id="PF04564">
    <property type="entry name" value="U-box"/>
    <property type="match status" value="1"/>
</dbReference>
<dbReference type="InterPro" id="IPR013083">
    <property type="entry name" value="Znf_RING/FYVE/PHD"/>
</dbReference>
<evidence type="ECO:0000256" key="3">
    <source>
        <dbReference type="SAM" id="MobiDB-lite"/>
    </source>
</evidence>
<evidence type="ECO:0000313" key="7">
    <source>
        <dbReference type="Proteomes" id="UP001271007"/>
    </source>
</evidence>
<feature type="domain" description="VWFA" evidence="5">
    <location>
        <begin position="1152"/>
        <end position="1336"/>
    </location>
</feature>
<dbReference type="InterPro" id="IPR003613">
    <property type="entry name" value="Ubox_domain"/>
</dbReference>
<comment type="caution">
    <text evidence="6">The sequence shown here is derived from an EMBL/GenBank/DDBJ whole genome shotgun (WGS) entry which is preliminary data.</text>
</comment>
<evidence type="ECO:0000313" key="6">
    <source>
        <dbReference type="EMBL" id="KAK3047226.1"/>
    </source>
</evidence>
<evidence type="ECO:0000256" key="2">
    <source>
        <dbReference type="ARBA" id="ARBA00023110"/>
    </source>
</evidence>
<dbReference type="InterPro" id="IPR000608">
    <property type="entry name" value="UBC"/>
</dbReference>
<dbReference type="Pfam" id="PF00179">
    <property type="entry name" value="UQ_con"/>
    <property type="match status" value="1"/>
</dbReference>
<name>A0AAJ0DC60_9PEZI</name>
<accession>A0AAJ0DC60</accession>
<keyword evidence="7" id="KW-1185">Reference proteome</keyword>
<feature type="compositionally biased region" description="Basic and acidic residues" evidence="3">
    <location>
        <begin position="1610"/>
        <end position="1624"/>
    </location>
</feature>
<keyword evidence="2" id="KW-0697">Rotamase</keyword>
<dbReference type="GO" id="GO:0016567">
    <property type="term" value="P:protein ubiquitination"/>
    <property type="evidence" value="ECO:0007669"/>
    <property type="project" value="InterPro"/>
</dbReference>
<dbReference type="SUPFAM" id="SSF54495">
    <property type="entry name" value="UBC-like"/>
    <property type="match status" value="1"/>
</dbReference>
<evidence type="ECO:0000256" key="1">
    <source>
        <dbReference type="ARBA" id="ARBA00013194"/>
    </source>
</evidence>
<dbReference type="EMBL" id="JAWDJX010000065">
    <property type="protein sequence ID" value="KAK3047226.1"/>
    <property type="molecule type" value="Genomic_DNA"/>
</dbReference>
<dbReference type="PROSITE" id="PS50127">
    <property type="entry name" value="UBC_2"/>
    <property type="match status" value="1"/>
</dbReference>
<dbReference type="PANTHER" id="PTHR24068">
    <property type="entry name" value="UBIQUITIN-CONJUGATING ENZYME E2"/>
    <property type="match status" value="1"/>
</dbReference>
<feature type="domain" description="UBC core" evidence="4">
    <location>
        <begin position="1413"/>
        <end position="1559"/>
    </location>
</feature>
<evidence type="ECO:0000259" key="5">
    <source>
        <dbReference type="PROSITE" id="PS50234"/>
    </source>
</evidence>
<gene>
    <name evidence="6" type="ORF">LTR09_011326</name>
</gene>
<dbReference type="Gene3D" id="3.30.40.10">
    <property type="entry name" value="Zinc/RING finger domain, C3HC4 (zinc finger)"/>
    <property type="match status" value="1"/>
</dbReference>
<reference evidence="6" key="1">
    <citation type="submission" date="2023-04" db="EMBL/GenBank/DDBJ databases">
        <title>Black Yeasts Isolated from many extreme environments.</title>
        <authorList>
            <person name="Coleine C."/>
            <person name="Stajich J.E."/>
            <person name="Selbmann L."/>
        </authorList>
    </citation>
    <scope>NUCLEOTIDE SEQUENCE</scope>
    <source>
        <strain evidence="6">CCFEE 5312</strain>
    </source>
</reference>
<dbReference type="Gene3D" id="3.10.110.10">
    <property type="entry name" value="Ubiquitin Conjugating Enzyme"/>
    <property type="match status" value="1"/>
</dbReference>
<dbReference type="Proteomes" id="UP001271007">
    <property type="component" value="Unassembled WGS sequence"/>
</dbReference>
<dbReference type="GO" id="GO:0003755">
    <property type="term" value="F:peptidyl-prolyl cis-trans isomerase activity"/>
    <property type="evidence" value="ECO:0007669"/>
    <property type="project" value="UniProtKB-KW"/>
</dbReference>
<dbReference type="SMART" id="SM00327">
    <property type="entry name" value="VWA"/>
    <property type="match status" value="1"/>
</dbReference>
<dbReference type="InterPro" id="IPR036465">
    <property type="entry name" value="vWFA_dom_sf"/>
</dbReference>
<keyword evidence="2" id="KW-0413">Isomerase</keyword>
<feature type="region of interest" description="Disordered" evidence="3">
    <location>
        <begin position="1576"/>
        <end position="1624"/>
    </location>
</feature>
<dbReference type="PROSITE" id="PS50234">
    <property type="entry name" value="VWFA"/>
    <property type="match status" value="1"/>
</dbReference>
<dbReference type="CDD" id="cd00198">
    <property type="entry name" value="vWFA"/>
    <property type="match status" value="1"/>
</dbReference>
<organism evidence="6 7">
    <name type="scientific">Extremus antarcticus</name>
    <dbReference type="NCBI Taxonomy" id="702011"/>
    <lineage>
        <taxon>Eukaryota</taxon>
        <taxon>Fungi</taxon>
        <taxon>Dikarya</taxon>
        <taxon>Ascomycota</taxon>
        <taxon>Pezizomycotina</taxon>
        <taxon>Dothideomycetes</taxon>
        <taxon>Dothideomycetidae</taxon>
        <taxon>Mycosphaerellales</taxon>
        <taxon>Extremaceae</taxon>
        <taxon>Extremus</taxon>
    </lineage>
</organism>
<dbReference type="EC" id="5.2.1.8" evidence="1"/>
<protein>
    <recommendedName>
        <fullName evidence="1">peptidylprolyl isomerase</fullName>
        <ecNumber evidence="1">5.2.1.8</ecNumber>
    </recommendedName>
</protein>
<dbReference type="InterPro" id="IPR016135">
    <property type="entry name" value="UBQ-conjugating_enzyme/RWD"/>
</dbReference>